<dbReference type="SUPFAM" id="SSF51445">
    <property type="entry name" value="(Trans)glycosidases"/>
    <property type="match status" value="1"/>
</dbReference>
<dbReference type="InterPro" id="IPR006103">
    <property type="entry name" value="Glyco_hydro_2_cat"/>
</dbReference>
<keyword evidence="2" id="KW-0732">Signal</keyword>
<dbReference type="AlphaFoldDB" id="B9XAM1"/>
<organism evidence="4 5">
    <name type="scientific">Pedosphaera parvula (strain Ellin514)</name>
    <dbReference type="NCBI Taxonomy" id="320771"/>
    <lineage>
        <taxon>Bacteria</taxon>
        <taxon>Pseudomonadati</taxon>
        <taxon>Verrucomicrobiota</taxon>
        <taxon>Pedosphaerae</taxon>
        <taxon>Pedosphaerales</taxon>
        <taxon>Pedosphaeraceae</taxon>
        <taxon>Pedosphaera</taxon>
    </lineage>
</organism>
<feature type="domain" description="Glycoside hydrolase family 2 catalytic" evidence="3">
    <location>
        <begin position="117"/>
        <end position="217"/>
    </location>
</feature>
<name>B9XAM1_PEDPL</name>
<gene>
    <name evidence="4" type="ORF">Cflav_PD5691</name>
</gene>
<evidence type="ECO:0000256" key="2">
    <source>
        <dbReference type="SAM" id="SignalP"/>
    </source>
</evidence>
<sequence length="451" mass="49842" precursor="true">MDSRKIVSLKFLPVLLFGAMFAGTCLAHADSKSAGPAKVEVRKTDSRWQLYVNRQPFYIKGAGLEFGDQERLAAAGGNSFRTWRTDNGRETGQQILDRARKNGLYVTMGLDLSRERHGFDYSDTKAVAKQLANIKAQVLKFKDHPALLMWDIGNELNLNSKNPKVWDAVNDISKMIHQVDPNHPTTTSLAGISKGLIDQIKVHAPDLDLLCVQSYADIVNLPRQLRDSGWDGPYAVTEWGATGHWECGKTGWGAPIEENSSIKADAYRKRYETAIASDTKNCLGSYVFLWGQKQERTPTWYGMFLPSDEATETVDVMQYLWTGVWPEFRSPQLKGFWLDEKTAGQNVRLTAGQGYAAKVLVQSPADATLTYVWEVMEESSAQSVGGDSEVQPRRLPGLVSSKSSGSAQLKAPEKTGAYRLFVYALDSHGKAAYANIPFFVDAGTSSVAAKP</sequence>
<evidence type="ECO:0000256" key="1">
    <source>
        <dbReference type="SAM" id="MobiDB-lite"/>
    </source>
</evidence>
<protein>
    <recommendedName>
        <fullName evidence="3">Glycoside hydrolase family 2 catalytic domain-containing protein</fullName>
    </recommendedName>
</protein>
<comment type="caution">
    <text evidence="4">The sequence shown here is derived from an EMBL/GenBank/DDBJ whole genome shotgun (WGS) entry which is preliminary data.</text>
</comment>
<dbReference type="Proteomes" id="UP000003688">
    <property type="component" value="Unassembled WGS sequence"/>
</dbReference>
<feature type="chain" id="PRO_5002892881" description="Glycoside hydrolase family 2 catalytic domain-containing protein" evidence="2">
    <location>
        <begin position="30"/>
        <end position="451"/>
    </location>
</feature>
<dbReference type="GO" id="GO:0005975">
    <property type="term" value="P:carbohydrate metabolic process"/>
    <property type="evidence" value="ECO:0007669"/>
    <property type="project" value="InterPro"/>
</dbReference>
<dbReference type="RefSeq" id="WP_007412869.1">
    <property type="nucleotide sequence ID" value="NZ_ABOX02000002.1"/>
</dbReference>
<dbReference type="STRING" id="320771.Cflav_PD5691"/>
<dbReference type="EMBL" id="ABOX02000002">
    <property type="protein sequence ID" value="EEF63056.1"/>
    <property type="molecule type" value="Genomic_DNA"/>
</dbReference>
<dbReference type="Gene3D" id="3.20.20.80">
    <property type="entry name" value="Glycosidases"/>
    <property type="match status" value="1"/>
</dbReference>
<feature type="region of interest" description="Disordered" evidence="1">
    <location>
        <begin position="383"/>
        <end position="407"/>
    </location>
</feature>
<dbReference type="Pfam" id="PF02836">
    <property type="entry name" value="Glyco_hydro_2_C"/>
    <property type="match status" value="1"/>
</dbReference>
<keyword evidence="5" id="KW-1185">Reference proteome</keyword>
<evidence type="ECO:0000259" key="3">
    <source>
        <dbReference type="Pfam" id="PF02836"/>
    </source>
</evidence>
<dbReference type="InterPro" id="IPR017853">
    <property type="entry name" value="GH"/>
</dbReference>
<proteinExistence type="predicted"/>
<feature type="signal peptide" evidence="2">
    <location>
        <begin position="1"/>
        <end position="29"/>
    </location>
</feature>
<evidence type="ECO:0000313" key="5">
    <source>
        <dbReference type="Proteomes" id="UP000003688"/>
    </source>
</evidence>
<reference evidence="4 5" key="1">
    <citation type="journal article" date="2011" name="J. Bacteriol.">
        <title>Genome sequence of 'Pedosphaera parvula' Ellin514, an aerobic Verrucomicrobial isolate from pasture soil.</title>
        <authorList>
            <person name="Kant R."/>
            <person name="van Passel M.W."/>
            <person name="Sangwan P."/>
            <person name="Palva A."/>
            <person name="Lucas S."/>
            <person name="Copeland A."/>
            <person name="Lapidus A."/>
            <person name="Glavina Del Rio T."/>
            <person name="Dalin E."/>
            <person name="Tice H."/>
            <person name="Bruce D."/>
            <person name="Goodwin L."/>
            <person name="Pitluck S."/>
            <person name="Chertkov O."/>
            <person name="Larimer F.W."/>
            <person name="Land M.L."/>
            <person name="Hauser L."/>
            <person name="Brettin T.S."/>
            <person name="Detter J.C."/>
            <person name="Han S."/>
            <person name="de Vos W.M."/>
            <person name="Janssen P.H."/>
            <person name="Smidt H."/>
        </authorList>
    </citation>
    <scope>NUCLEOTIDE SEQUENCE [LARGE SCALE GENOMIC DNA]</scope>
    <source>
        <strain evidence="4 5">Ellin514</strain>
    </source>
</reference>
<evidence type="ECO:0000313" key="4">
    <source>
        <dbReference type="EMBL" id="EEF63056.1"/>
    </source>
</evidence>
<dbReference type="GO" id="GO:0004553">
    <property type="term" value="F:hydrolase activity, hydrolyzing O-glycosyl compounds"/>
    <property type="evidence" value="ECO:0007669"/>
    <property type="project" value="InterPro"/>
</dbReference>
<accession>B9XAM1</accession>